<dbReference type="Proteomes" id="UP000244912">
    <property type="component" value="Unassembled WGS sequence"/>
</dbReference>
<keyword evidence="2" id="KW-0418">Kinase</keyword>
<evidence type="ECO:0000313" key="2">
    <source>
        <dbReference type="EMBL" id="SPJ24761.1"/>
    </source>
</evidence>
<protein>
    <submittedName>
        <fullName evidence="2">Tyrosine-protein kinase ptk</fullName>
        <ecNumber evidence="2">2.7.10.-</ecNumber>
    </submittedName>
</protein>
<proteinExistence type="predicted"/>
<dbReference type="RefSeq" id="WP_108894577.1">
    <property type="nucleotide sequence ID" value="NZ_ONZF01000005.1"/>
</dbReference>
<dbReference type="GO" id="GO:0016887">
    <property type="term" value="F:ATP hydrolysis activity"/>
    <property type="evidence" value="ECO:0007669"/>
    <property type="project" value="TreeGrafter"/>
</dbReference>
<evidence type="ECO:0000313" key="3">
    <source>
        <dbReference type="Proteomes" id="UP000244912"/>
    </source>
</evidence>
<dbReference type="PANTHER" id="PTHR43384:SF13">
    <property type="entry name" value="SLR0110 PROTEIN"/>
    <property type="match status" value="1"/>
</dbReference>
<evidence type="ECO:0000259" key="1">
    <source>
        <dbReference type="Pfam" id="PF13614"/>
    </source>
</evidence>
<keyword evidence="3" id="KW-1185">Reference proteome</keyword>
<dbReference type="InterPro" id="IPR050625">
    <property type="entry name" value="ParA/MinD_ATPase"/>
</dbReference>
<name>A0A2R8BX73_9RHOB</name>
<gene>
    <name evidence="2" type="primary">ptk_2</name>
    <name evidence="2" type="ORF">PAA8504_02599</name>
</gene>
<dbReference type="EMBL" id="ONZF01000005">
    <property type="protein sequence ID" value="SPJ24761.1"/>
    <property type="molecule type" value="Genomic_DNA"/>
</dbReference>
<feature type="domain" description="AAA" evidence="1">
    <location>
        <begin position="171"/>
        <end position="324"/>
    </location>
</feature>
<dbReference type="InterPro" id="IPR025669">
    <property type="entry name" value="AAA_dom"/>
</dbReference>
<keyword evidence="2" id="KW-0808">Transferase</keyword>
<dbReference type="GO" id="GO:0009898">
    <property type="term" value="C:cytoplasmic side of plasma membrane"/>
    <property type="evidence" value="ECO:0007669"/>
    <property type="project" value="TreeGrafter"/>
</dbReference>
<dbReference type="GO" id="GO:0051782">
    <property type="term" value="P:negative regulation of cell division"/>
    <property type="evidence" value="ECO:0007669"/>
    <property type="project" value="TreeGrafter"/>
</dbReference>
<dbReference type="Gene3D" id="3.40.50.300">
    <property type="entry name" value="P-loop containing nucleotide triphosphate hydrolases"/>
    <property type="match status" value="1"/>
</dbReference>
<dbReference type="OrthoDB" id="8281972at2"/>
<dbReference type="SUPFAM" id="SSF52540">
    <property type="entry name" value="P-loop containing nucleoside triphosphate hydrolases"/>
    <property type="match status" value="1"/>
</dbReference>
<dbReference type="GO" id="GO:0005829">
    <property type="term" value="C:cytosol"/>
    <property type="evidence" value="ECO:0007669"/>
    <property type="project" value="TreeGrafter"/>
</dbReference>
<dbReference type="AlphaFoldDB" id="A0A2R8BX73"/>
<sequence>MTSAALAESSAIHACTVSRDIQNFEILIEDMEMALGEAWGDLSIEDAGTFLTQPDSETLSFIALALDREDEAAADSIAQLISTAVAKNISVLLIAEGISPMLLHRLLRLGAAEFIPYPIPDRALQDAIDRLSKPEPATAPDHDKANAATVLQVRTGGTDRNGVVLPVHGLAGGVGATTFAVNLANELSQLGGPSLPRVCILDLDLQMGAVATYLDVPQRDAVIELLSETETMDAESLMQAMVRHDDRLHVLTSPPELLPLDMLQQNEVDRLLDIACSQFDYVVIDMPSTVVQWTETVLNRAHVYFALMQIDMRSAQNALRLIRALRAEDLPFEKLRFIMNRAPKFMDLTGKSRLKRLAESLGVSIEVHLPDGGAAVTEANDGGLPLAVSAKKNPLRKEILKLAESAHNLNRSTLET</sequence>
<accession>A0A2R8BX73</accession>
<dbReference type="GO" id="GO:0016301">
    <property type="term" value="F:kinase activity"/>
    <property type="evidence" value="ECO:0007669"/>
    <property type="project" value="UniProtKB-KW"/>
</dbReference>
<organism evidence="2 3">
    <name type="scientific">Palleronia abyssalis</name>
    <dbReference type="NCBI Taxonomy" id="1501240"/>
    <lineage>
        <taxon>Bacteria</taxon>
        <taxon>Pseudomonadati</taxon>
        <taxon>Pseudomonadota</taxon>
        <taxon>Alphaproteobacteria</taxon>
        <taxon>Rhodobacterales</taxon>
        <taxon>Roseobacteraceae</taxon>
        <taxon>Palleronia</taxon>
    </lineage>
</organism>
<dbReference type="PANTHER" id="PTHR43384">
    <property type="entry name" value="SEPTUM SITE-DETERMINING PROTEIN MIND HOMOLOG, CHLOROPLASTIC-RELATED"/>
    <property type="match status" value="1"/>
</dbReference>
<reference evidence="3" key="1">
    <citation type="submission" date="2018-03" db="EMBL/GenBank/DDBJ databases">
        <authorList>
            <person name="Rodrigo-Torres L."/>
            <person name="Arahal R. D."/>
            <person name="Lucena T."/>
        </authorList>
    </citation>
    <scope>NUCLEOTIDE SEQUENCE [LARGE SCALE GENOMIC DNA]</scope>
    <source>
        <strain evidence="3">CECT 8504</strain>
    </source>
</reference>
<dbReference type="EC" id="2.7.10.-" evidence="2"/>
<dbReference type="Pfam" id="PF13614">
    <property type="entry name" value="AAA_31"/>
    <property type="match status" value="1"/>
</dbReference>
<dbReference type="GO" id="GO:0005524">
    <property type="term" value="F:ATP binding"/>
    <property type="evidence" value="ECO:0007669"/>
    <property type="project" value="TreeGrafter"/>
</dbReference>
<dbReference type="InterPro" id="IPR027417">
    <property type="entry name" value="P-loop_NTPase"/>
</dbReference>